<protein>
    <submittedName>
        <fullName evidence="2">EpsG family protein</fullName>
    </submittedName>
</protein>
<keyword evidence="1" id="KW-0472">Membrane</keyword>
<dbReference type="EMBL" id="VUMO01000008">
    <property type="protein sequence ID" value="MSS20120.1"/>
    <property type="molecule type" value="Genomic_DNA"/>
</dbReference>
<feature type="transmembrane region" description="Helical" evidence="1">
    <location>
        <begin position="278"/>
        <end position="296"/>
    </location>
</feature>
<feature type="transmembrane region" description="Helical" evidence="1">
    <location>
        <begin position="331"/>
        <end position="354"/>
    </location>
</feature>
<accession>A0A7X2NGS2</accession>
<name>A0A7X2NGS2_9FIRM</name>
<gene>
    <name evidence="2" type="ORF">FYJ52_06880</name>
</gene>
<proteinExistence type="predicted"/>
<keyword evidence="3" id="KW-1185">Reference proteome</keyword>
<sequence length="359" mass="41966">MAYWIIIISMFFFMIVLQMRNGKIAFALNANKYILIVLAVCWMIAAFRNISVGADTAHYAKLYINICDSSWAEIFSSFKYQGQEIGWNILSKLVSLISNNYYLLQIITSAIFCFGFYPFIKKNSTNAVLAMSVFLGTGLYLYSFNIARQMIAVMLVANAWDKLREEKAREFFFLVALACTFHVTSAIFLIVYLVYKLWPYKKTHKYLVMCVIFVGIFYQKILEFFTPILQDYYNYNNYLVNERLKQTAGLVVLFWIVIVFLSLYLIIKGKNDEDQASVSGLFAIFYVIMSLVGLKFNYMDRIGVYFLPFLIPMFDEIQYKIKNIYLAKTYMVSAIICFLIYFILSTQTAQYLYITFLNY</sequence>
<dbReference type="RefSeq" id="WP_154576500.1">
    <property type="nucleotide sequence ID" value="NZ_VUMO01000008.1"/>
</dbReference>
<keyword evidence="1" id="KW-1133">Transmembrane helix</keyword>
<feature type="transmembrane region" description="Helical" evidence="1">
    <location>
        <begin position="171"/>
        <end position="194"/>
    </location>
</feature>
<evidence type="ECO:0000256" key="1">
    <source>
        <dbReference type="SAM" id="Phobius"/>
    </source>
</evidence>
<feature type="transmembrane region" description="Helical" evidence="1">
    <location>
        <begin position="101"/>
        <end position="120"/>
    </location>
</feature>
<dbReference type="Proteomes" id="UP000461754">
    <property type="component" value="Unassembled WGS sequence"/>
</dbReference>
<organism evidence="2 3">
    <name type="scientific">Pseudoramibacter porci</name>
    <dbReference type="NCBI Taxonomy" id="2606631"/>
    <lineage>
        <taxon>Bacteria</taxon>
        <taxon>Bacillati</taxon>
        <taxon>Bacillota</taxon>
        <taxon>Clostridia</taxon>
        <taxon>Eubacteriales</taxon>
        <taxon>Eubacteriaceae</taxon>
        <taxon>Pseudoramibacter</taxon>
    </lineage>
</organism>
<feature type="transmembrane region" description="Helical" evidence="1">
    <location>
        <begin position="127"/>
        <end position="151"/>
    </location>
</feature>
<dbReference type="Pfam" id="PF14897">
    <property type="entry name" value="EpsG"/>
    <property type="match status" value="1"/>
</dbReference>
<reference evidence="2 3" key="1">
    <citation type="submission" date="2019-08" db="EMBL/GenBank/DDBJ databases">
        <title>In-depth cultivation of the pig gut microbiome towards novel bacterial diversity and tailored functional studies.</title>
        <authorList>
            <person name="Wylensek D."/>
            <person name="Hitch T.C.A."/>
            <person name="Clavel T."/>
        </authorList>
    </citation>
    <scope>NUCLEOTIDE SEQUENCE [LARGE SCALE GENOMIC DNA]</scope>
    <source>
        <strain evidence="2 3">RF-744-FAT-4</strain>
    </source>
</reference>
<evidence type="ECO:0000313" key="2">
    <source>
        <dbReference type="EMBL" id="MSS20120.1"/>
    </source>
</evidence>
<feature type="transmembrane region" description="Helical" evidence="1">
    <location>
        <begin position="33"/>
        <end position="51"/>
    </location>
</feature>
<feature type="transmembrane region" description="Helical" evidence="1">
    <location>
        <begin position="248"/>
        <end position="266"/>
    </location>
</feature>
<comment type="caution">
    <text evidence="2">The sequence shown here is derived from an EMBL/GenBank/DDBJ whole genome shotgun (WGS) entry which is preliminary data.</text>
</comment>
<feature type="transmembrane region" description="Helical" evidence="1">
    <location>
        <begin position="6"/>
        <end position="26"/>
    </location>
</feature>
<feature type="transmembrane region" description="Helical" evidence="1">
    <location>
        <begin position="206"/>
        <end position="228"/>
    </location>
</feature>
<dbReference type="InterPro" id="IPR049458">
    <property type="entry name" value="EpsG-like"/>
</dbReference>
<evidence type="ECO:0000313" key="3">
    <source>
        <dbReference type="Proteomes" id="UP000461754"/>
    </source>
</evidence>
<dbReference type="AlphaFoldDB" id="A0A7X2NGS2"/>
<keyword evidence="1" id="KW-0812">Transmembrane</keyword>